<proteinExistence type="predicted"/>
<keyword evidence="2" id="KW-1185">Reference proteome</keyword>
<evidence type="ECO:0000313" key="2">
    <source>
        <dbReference type="Proteomes" id="UP001279734"/>
    </source>
</evidence>
<sequence length="129" mass="14060">MEAIKAMIVPTLGTLILLVIGANGFTAAAKFSEAVASSVLIVASFEVAKAEPLELRCYQYAHGCFWPNNQDANDRVHRAVSLQYDEMKISEIFAEGDATYCDTIDQGELDLFAVQVRDATARVANGRDD</sequence>
<accession>A0AAD3Y5S3</accession>
<dbReference type="EMBL" id="BSYO01000033">
    <property type="protein sequence ID" value="GMH27856.1"/>
    <property type="molecule type" value="Genomic_DNA"/>
</dbReference>
<gene>
    <name evidence="1" type="ORF">Nepgr_029699</name>
</gene>
<name>A0AAD3Y5S3_NEPGR</name>
<evidence type="ECO:0000313" key="1">
    <source>
        <dbReference type="EMBL" id="GMH27856.1"/>
    </source>
</evidence>
<comment type="caution">
    <text evidence="1">The sequence shown here is derived from an EMBL/GenBank/DDBJ whole genome shotgun (WGS) entry which is preliminary data.</text>
</comment>
<reference evidence="1" key="1">
    <citation type="submission" date="2023-05" db="EMBL/GenBank/DDBJ databases">
        <title>Nepenthes gracilis genome sequencing.</title>
        <authorList>
            <person name="Fukushima K."/>
        </authorList>
    </citation>
    <scope>NUCLEOTIDE SEQUENCE</scope>
    <source>
        <strain evidence="1">SING2019-196</strain>
    </source>
</reference>
<protein>
    <submittedName>
        <fullName evidence="1">Uncharacterized protein</fullName>
    </submittedName>
</protein>
<dbReference type="AlphaFoldDB" id="A0AAD3Y5S3"/>
<dbReference type="Proteomes" id="UP001279734">
    <property type="component" value="Unassembled WGS sequence"/>
</dbReference>
<organism evidence="1 2">
    <name type="scientific">Nepenthes gracilis</name>
    <name type="common">Slender pitcher plant</name>
    <dbReference type="NCBI Taxonomy" id="150966"/>
    <lineage>
        <taxon>Eukaryota</taxon>
        <taxon>Viridiplantae</taxon>
        <taxon>Streptophyta</taxon>
        <taxon>Embryophyta</taxon>
        <taxon>Tracheophyta</taxon>
        <taxon>Spermatophyta</taxon>
        <taxon>Magnoliopsida</taxon>
        <taxon>eudicotyledons</taxon>
        <taxon>Gunneridae</taxon>
        <taxon>Pentapetalae</taxon>
        <taxon>Caryophyllales</taxon>
        <taxon>Nepenthaceae</taxon>
        <taxon>Nepenthes</taxon>
    </lineage>
</organism>